<protein>
    <submittedName>
        <fullName evidence="2">Uncharacterized protein</fullName>
    </submittedName>
</protein>
<reference evidence="2" key="1">
    <citation type="journal article" date="2014" name="Genome Announc.">
        <title>Draft Genome Sequence of Clostridium straminisolvens Strain JCM 21531T, Isolated from a Cellulose-Degrading Bacterial Community.</title>
        <authorList>
            <person name="Yuki M."/>
            <person name="Oshima K."/>
            <person name="Suda W."/>
            <person name="Sakamoto M."/>
            <person name="Kitamura K."/>
            <person name="Iida T."/>
            <person name="Hattori M."/>
            <person name="Ohkuma M."/>
        </authorList>
    </citation>
    <scope>NUCLEOTIDE SEQUENCE [LARGE SCALE GENOMIC DNA]</scope>
    <source>
        <strain evidence="2">JCM 21531</strain>
    </source>
</reference>
<accession>W4V6L6</accession>
<evidence type="ECO:0000313" key="2">
    <source>
        <dbReference type="EMBL" id="GAE88443.1"/>
    </source>
</evidence>
<dbReference type="Proteomes" id="UP000019109">
    <property type="component" value="Unassembled WGS sequence"/>
</dbReference>
<sequence>MWTREYLKNRAKAVLRVSYWKALVVSLILGVAASNGGGGSSGFDDLVESLSPQEAMIVLLIVVFFVFLALAFRIFIGYHLEVGGRRFFVQNAQLEGISSEELSVLGYVFNKERYMDVVKAHAL</sequence>
<gene>
    <name evidence="2" type="ORF">JCM21531_1886</name>
</gene>
<evidence type="ECO:0000313" key="3">
    <source>
        <dbReference type="Proteomes" id="UP000019109"/>
    </source>
</evidence>
<keyword evidence="1" id="KW-0472">Membrane</keyword>
<keyword evidence="1" id="KW-1133">Transmembrane helix</keyword>
<feature type="transmembrane region" description="Helical" evidence="1">
    <location>
        <begin position="55"/>
        <end position="76"/>
    </location>
</feature>
<name>W4V6L6_9FIRM</name>
<organism evidence="2 3">
    <name type="scientific">Acetivibrio straminisolvens JCM 21531</name>
    <dbReference type="NCBI Taxonomy" id="1294263"/>
    <lineage>
        <taxon>Bacteria</taxon>
        <taxon>Bacillati</taxon>
        <taxon>Bacillota</taxon>
        <taxon>Clostridia</taxon>
        <taxon>Eubacteriales</taxon>
        <taxon>Oscillospiraceae</taxon>
        <taxon>Acetivibrio</taxon>
    </lineage>
</organism>
<comment type="caution">
    <text evidence="2">The sequence shown here is derived from an EMBL/GenBank/DDBJ whole genome shotgun (WGS) entry which is preliminary data.</text>
</comment>
<proteinExistence type="predicted"/>
<dbReference type="AlphaFoldDB" id="W4V6L6"/>
<keyword evidence="3" id="KW-1185">Reference proteome</keyword>
<dbReference type="EMBL" id="BAVR01000018">
    <property type="protein sequence ID" value="GAE88443.1"/>
    <property type="molecule type" value="Genomic_DNA"/>
</dbReference>
<dbReference type="STRING" id="1294263.JCM21531_1886"/>
<evidence type="ECO:0000256" key="1">
    <source>
        <dbReference type="SAM" id="Phobius"/>
    </source>
</evidence>
<keyword evidence="1" id="KW-0812">Transmembrane</keyword>